<dbReference type="Pfam" id="PF13188">
    <property type="entry name" value="PAS_8"/>
    <property type="match status" value="1"/>
</dbReference>
<dbReference type="OrthoDB" id="9792686at2"/>
<dbReference type="InterPro" id="IPR003594">
    <property type="entry name" value="HATPase_dom"/>
</dbReference>
<dbReference type="InterPro" id="IPR005467">
    <property type="entry name" value="His_kinase_dom"/>
</dbReference>
<dbReference type="InterPro" id="IPR035965">
    <property type="entry name" value="PAS-like_dom_sf"/>
</dbReference>
<evidence type="ECO:0000259" key="4">
    <source>
        <dbReference type="PROSITE" id="PS50109"/>
    </source>
</evidence>
<keyword evidence="2" id="KW-0808">Transferase</keyword>
<dbReference type="GO" id="GO:0005524">
    <property type="term" value="F:ATP binding"/>
    <property type="evidence" value="ECO:0007669"/>
    <property type="project" value="UniProtKB-KW"/>
</dbReference>
<reference evidence="5 6" key="2">
    <citation type="journal article" date="2012" name="Stand. Genomic Sci.">
        <title>Complete genome sequence of the sulfate-reducing firmicute Desulfotomaculum ruminis type strain (DL(T)).</title>
        <authorList>
            <person name="Spring S."/>
            <person name="Visser M."/>
            <person name="Lu M."/>
            <person name="Copeland A."/>
            <person name="Lapidus A."/>
            <person name="Lucas S."/>
            <person name="Cheng J.F."/>
            <person name="Han C."/>
            <person name="Tapia R."/>
            <person name="Goodwin L.A."/>
            <person name="Pitluck S."/>
            <person name="Ivanova N."/>
            <person name="Land M."/>
            <person name="Hauser L."/>
            <person name="Larimer F."/>
            <person name="Rohde M."/>
            <person name="Goker M."/>
            <person name="Detter J.C."/>
            <person name="Kyrpides N.C."/>
            <person name="Woyke T."/>
            <person name="Schaap P.J."/>
            <person name="Plugge C.M."/>
            <person name="Muyzer G."/>
            <person name="Kuever J."/>
            <person name="Pereira I.A."/>
            <person name="Parshina S.N."/>
            <person name="Bernier-Latmani R."/>
            <person name="Stams A.J."/>
            <person name="Klenk H.P."/>
        </authorList>
    </citation>
    <scope>NUCLEOTIDE SEQUENCE [LARGE SCALE GENOMIC DNA]</scope>
    <source>
        <strain evidence="6">ATCC 23193 / DSM 2154 / NCIB 8452 / DL</strain>
    </source>
</reference>
<feature type="domain" description="Histidine kinase" evidence="4">
    <location>
        <begin position="174"/>
        <end position="384"/>
    </location>
</feature>
<dbReference type="AlphaFoldDB" id="F6DS83"/>
<dbReference type="Proteomes" id="UP000009234">
    <property type="component" value="Chromosome"/>
</dbReference>
<keyword evidence="1" id="KW-0597">Phosphoprotein</keyword>
<name>F6DS83_DESRL</name>
<dbReference type="SMART" id="SM00387">
    <property type="entry name" value="HATPase_c"/>
    <property type="match status" value="1"/>
</dbReference>
<evidence type="ECO:0000256" key="1">
    <source>
        <dbReference type="ARBA" id="ARBA00022553"/>
    </source>
</evidence>
<dbReference type="EMBL" id="CP002780">
    <property type="protein sequence ID" value="AEG58845.1"/>
    <property type="molecule type" value="Genomic_DNA"/>
</dbReference>
<dbReference type="InterPro" id="IPR000014">
    <property type="entry name" value="PAS"/>
</dbReference>
<keyword evidence="5" id="KW-0547">Nucleotide-binding</keyword>
<keyword evidence="3" id="KW-0902">Two-component regulatory system</keyword>
<dbReference type="eggNOG" id="COG0642">
    <property type="taxonomic scope" value="Bacteria"/>
</dbReference>
<dbReference type="HOGENOM" id="CLU_049578_0_0_9"/>
<organism evidence="5 6">
    <name type="scientific">Desulforamulus ruminis (strain ATCC 23193 / DSM 2154 / NCIMB 8452 / DL)</name>
    <name type="common">Desulfotomaculum ruminis</name>
    <dbReference type="NCBI Taxonomy" id="696281"/>
    <lineage>
        <taxon>Bacteria</taxon>
        <taxon>Bacillati</taxon>
        <taxon>Bacillota</taxon>
        <taxon>Clostridia</taxon>
        <taxon>Eubacteriales</taxon>
        <taxon>Peptococcaceae</taxon>
        <taxon>Desulforamulus</taxon>
    </lineage>
</organism>
<gene>
    <name evidence="5" type="ordered locus">Desru_0559</name>
</gene>
<dbReference type="RefSeq" id="WP_013840620.1">
    <property type="nucleotide sequence ID" value="NC_015589.1"/>
</dbReference>
<dbReference type="Gene3D" id="3.30.565.10">
    <property type="entry name" value="Histidine kinase-like ATPase, C-terminal domain"/>
    <property type="match status" value="1"/>
</dbReference>
<dbReference type="Gene3D" id="3.30.450.20">
    <property type="entry name" value="PAS domain"/>
    <property type="match status" value="1"/>
</dbReference>
<keyword evidence="5" id="KW-0067">ATP-binding</keyword>
<keyword evidence="2" id="KW-0418">Kinase</keyword>
<evidence type="ECO:0000256" key="2">
    <source>
        <dbReference type="ARBA" id="ARBA00022777"/>
    </source>
</evidence>
<dbReference type="SUPFAM" id="SSF55785">
    <property type="entry name" value="PYP-like sensor domain (PAS domain)"/>
    <property type="match status" value="1"/>
</dbReference>
<evidence type="ECO:0000313" key="6">
    <source>
        <dbReference type="Proteomes" id="UP000009234"/>
    </source>
</evidence>
<dbReference type="PANTHER" id="PTHR43547:SF2">
    <property type="entry name" value="HYBRID SIGNAL TRANSDUCTION HISTIDINE KINASE C"/>
    <property type="match status" value="1"/>
</dbReference>
<reference evidence="6" key="1">
    <citation type="submission" date="2011-05" db="EMBL/GenBank/DDBJ databases">
        <title>Complete sequence of Desulfotomaculum ruminis DSM 2154.</title>
        <authorList>
            <person name="Lucas S."/>
            <person name="Copeland A."/>
            <person name="Lapidus A."/>
            <person name="Cheng J.-F."/>
            <person name="Goodwin L."/>
            <person name="Pitluck S."/>
            <person name="Lu M."/>
            <person name="Detter J.C."/>
            <person name="Han C."/>
            <person name="Tapia R."/>
            <person name="Land M."/>
            <person name="Hauser L."/>
            <person name="Kyrpides N."/>
            <person name="Ivanova N."/>
            <person name="Mikhailova N."/>
            <person name="Pagani I."/>
            <person name="Stams A.J.M."/>
            <person name="Plugge C.M."/>
            <person name="Muyzer G."/>
            <person name="Kuever J."/>
            <person name="Parshina S.N."/>
            <person name="Ivanova A.E."/>
            <person name="Nazina T.N."/>
            <person name="Brambilla E."/>
            <person name="Spring S."/>
            <person name="Klenk H.-P."/>
            <person name="Woyke T."/>
        </authorList>
    </citation>
    <scope>NUCLEOTIDE SEQUENCE [LARGE SCALE GENOMIC DNA]</scope>
    <source>
        <strain evidence="6">ATCC 23193 / DSM 2154 / NCIB 8452 / DL</strain>
    </source>
</reference>
<dbReference type="PROSITE" id="PS50109">
    <property type="entry name" value="HIS_KIN"/>
    <property type="match status" value="1"/>
</dbReference>
<sequence length="386" mass="43792">MSKMVPKGRITYFAPAERIPRERVMEQSRFLKKLRDLQQIFDTLSHITLVLNKQRQVVFANQAFLDLLGLEGFDSVLGARLGEILHCIHADETAGGCGTAETCGTCGAVKAIIESLKGRKFSEECRIAIKQGNNIECLDFKVSGTPLRMEGDDFTIISLADISHEKRRRALERIFFHDIINTADSLCSIVELMGYMEEPEKIKELVRDMGRVTRILMEQILEQRDLASAENNELAVKKMPVQSGEVLKELVAQFNNHQLSWGRRQRIHEDSENIVFVTDSLLLKRVLGNMIKNALEATQPGDTVTLGVNKKEDQVHFWVHNPTVISREIQLQIFKRSFSTKGQGRGLGTYSMKLLTERYLKGTVSFTVTKEQGTTFYASYPLYLMD</sequence>
<evidence type="ECO:0000313" key="5">
    <source>
        <dbReference type="EMBL" id="AEG58845.1"/>
    </source>
</evidence>
<proteinExistence type="predicted"/>
<dbReference type="STRING" id="696281.Desru_0559"/>
<keyword evidence="6" id="KW-1185">Reference proteome</keyword>
<dbReference type="SUPFAM" id="SSF55874">
    <property type="entry name" value="ATPase domain of HSP90 chaperone/DNA topoisomerase II/histidine kinase"/>
    <property type="match status" value="1"/>
</dbReference>
<evidence type="ECO:0000256" key="3">
    <source>
        <dbReference type="ARBA" id="ARBA00023012"/>
    </source>
</evidence>
<accession>F6DS83</accession>
<dbReference type="KEGG" id="dru:Desru_0559"/>
<dbReference type="GO" id="GO:0000155">
    <property type="term" value="F:phosphorelay sensor kinase activity"/>
    <property type="evidence" value="ECO:0007669"/>
    <property type="project" value="TreeGrafter"/>
</dbReference>
<dbReference type="InterPro" id="IPR036890">
    <property type="entry name" value="HATPase_C_sf"/>
</dbReference>
<dbReference type="PANTHER" id="PTHR43547">
    <property type="entry name" value="TWO-COMPONENT HISTIDINE KINASE"/>
    <property type="match status" value="1"/>
</dbReference>
<dbReference type="Pfam" id="PF02518">
    <property type="entry name" value="HATPase_c"/>
    <property type="match status" value="1"/>
</dbReference>
<protein>
    <submittedName>
        <fullName evidence="5">ATP-binding region ATPase domain protein</fullName>
    </submittedName>
</protein>